<dbReference type="PANTHER" id="PTHR46796:SF2">
    <property type="entry name" value="TRANSCRIPTIONAL REGULATORY PROTEIN"/>
    <property type="match status" value="1"/>
</dbReference>
<dbReference type="InterPro" id="IPR009057">
    <property type="entry name" value="Homeodomain-like_sf"/>
</dbReference>
<dbReference type="InterPro" id="IPR020449">
    <property type="entry name" value="Tscrpt_reg_AraC-type_HTH"/>
</dbReference>
<proteinExistence type="predicted"/>
<comment type="caution">
    <text evidence="5">The sequence shown here is derived from an EMBL/GenBank/DDBJ whole genome shotgun (WGS) entry which is preliminary data.</text>
</comment>
<reference evidence="6" key="1">
    <citation type="journal article" date="2019" name="Int. J. Syst. Evol. Microbiol.">
        <title>The Global Catalogue of Microorganisms (GCM) 10K type strain sequencing project: providing services to taxonomists for standard genome sequencing and annotation.</title>
        <authorList>
            <consortium name="The Broad Institute Genomics Platform"/>
            <consortium name="The Broad Institute Genome Sequencing Center for Infectious Disease"/>
            <person name="Wu L."/>
            <person name="Ma J."/>
        </authorList>
    </citation>
    <scope>NUCLEOTIDE SEQUENCE [LARGE SCALE GENOMIC DNA]</scope>
    <source>
        <strain evidence="6">JCM 17687</strain>
    </source>
</reference>
<dbReference type="SMART" id="SM00342">
    <property type="entry name" value="HTH_ARAC"/>
    <property type="match status" value="1"/>
</dbReference>
<dbReference type="RefSeq" id="WP_345506120.1">
    <property type="nucleotide sequence ID" value="NZ_BAABIW010000006.1"/>
</dbReference>
<keyword evidence="2" id="KW-0238">DNA-binding</keyword>
<dbReference type="Proteomes" id="UP001500427">
    <property type="component" value="Unassembled WGS sequence"/>
</dbReference>
<dbReference type="SUPFAM" id="SSF109854">
    <property type="entry name" value="DinB/YfiT-like putative metalloenzymes"/>
    <property type="match status" value="1"/>
</dbReference>
<dbReference type="PRINTS" id="PR00032">
    <property type="entry name" value="HTHARAC"/>
</dbReference>
<evidence type="ECO:0000256" key="2">
    <source>
        <dbReference type="ARBA" id="ARBA00023125"/>
    </source>
</evidence>
<dbReference type="EMBL" id="BAABIW010000006">
    <property type="protein sequence ID" value="GAA5019817.1"/>
    <property type="molecule type" value="Genomic_DNA"/>
</dbReference>
<dbReference type="Pfam" id="PF12833">
    <property type="entry name" value="HTH_18"/>
    <property type="match status" value="1"/>
</dbReference>
<name>A0ABP9J543_9MICO</name>
<evidence type="ECO:0000313" key="5">
    <source>
        <dbReference type="EMBL" id="GAA5019817.1"/>
    </source>
</evidence>
<keyword evidence="6" id="KW-1185">Reference proteome</keyword>
<accession>A0ABP9J543</accession>
<gene>
    <name evidence="5" type="ORF">GCM10023258_07780</name>
</gene>
<evidence type="ECO:0000256" key="3">
    <source>
        <dbReference type="ARBA" id="ARBA00023163"/>
    </source>
</evidence>
<evidence type="ECO:0000256" key="1">
    <source>
        <dbReference type="ARBA" id="ARBA00023015"/>
    </source>
</evidence>
<organism evidence="5 6">
    <name type="scientific">Terrabacter aeriphilus</name>
    <dbReference type="NCBI Taxonomy" id="515662"/>
    <lineage>
        <taxon>Bacteria</taxon>
        <taxon>Bacillati</taxon>
        <taxon>Actinomycetota</taxon>
        <taxon>Actinomycetes</taxon>
        <taxon>Micrococcales</taxon>
        <taxon>Intrasporangiaceae</taxon>
        <taxon>Terrabacter</taxon>
    </lineage>
</organism>
<dbReference type="SUPFAM" id="SSF46689">
    <property type="entry name" value="Homeodomain-like"/>
    <property type="match status" value="1"/>
</dbReference>
<keyword evidence="3" id="KW-0804">Transcription</keyword>
<evidence type="ECO:0000259" key="4">
    <source>
        <dbReference type="PROSITE" id="PS01124"/>
    </source>
</evidence>
<sequence>MTGPRDTFSAWLDVLVDTLDEPGLTGEQIAGRLHLSRFHLDRIVSAGAGEAPSALRRRVLLERSAYRLAASRRTVLDVAVEAGYGSHEAFTRAFRRAYGSTPSAWRRAPGTIRLEAANDIHFHPPGGIRLPAQRKVTAMDLVQKMVEHHIWLTGELIECATALTDEQLDEPIVIGIDDDPDPSTLRRIVSRLVGQMAMWNATMASRDYDFSVEEHESLTSARRRLAEAAPVFLGHVRDAVEQGRLDDVFVDASSDPPYVCSYGAMVAHVLTFAAHRRTLAVRALEAHGVTRLGWGDPIEWIDAAHRA</sequence>
<keyword evidence="1" id="KW-0805">Transcription regulation</keyword>
<dbReference type="InterPro" id="IPR018060">
    <property type="entry name" value="HTH_AraC"/>
</dbReference>
<dbReference type="PANTHER" id="PTHR46796">
    <property type="entry name" value="HTH-TYPE TRANSCRIPTIONAL ACTIVATOR RHAS-RELATED"/>
    <property type="match status" value="1"/>
</dbReference>
<dbReference type="InterPro" id="IPR034660">
    <property type="entry name" value="DinB/YfiT-like"/>
</dbReference>
<dbReference type="Gene3D" id="1.10.10.60">
    <property type="entry name" value="Homeodomain-like"/>
    <property type="match status" value="1"/>
</dbReference>
<dbReference type="PROSITE" id="PS01124">
    <property type="entry name" value="HTH_ARAC_FAMILY_2"/>
    <property type="match status" value="1"/>
</dbReference>
<protein>
    <submittedName>
        <fullName evidence="5">AraC family transcriptional regulator</fullName>
    </submittedName>
</protein>
<feature type="domain" description="HTH araC/xylS-type" evidence="4">
    <location>
        <begin position="9"/>
        <end position="108"/>
    </location>
</feature>
<evidence type="ECO:0000313" key="6">
    <source>
        <dbReference type="Proteomes" id="UP001500427"/>
    </source>
</evidence>
<dbReference type="InterPro" id="IPR050204">
    <property type="entry name" value="AraC_XylS_family_regulators"/>
</dbReference>